<dbReference type="InterPro" id="IPR050879">
    <property type="entry name" value="Acyltransferase_3"/>
</dbReference>
<gene>
    <name evidence="3" type="ORF">NOCA2310109</name>
</gene>
<feature type="transmembrane region" description="Helical" evidence="1">
    <location>
        <begin position="201"/>
        <end position="221"/>
    </location>
</feature>
<dbReference type="GO" id="GO:0016747">
    <property type="term" value="F:acyltransferase activity, transferring groups other than amino-acyl groups"/>
    <property type="evidence" value="ECO:0007669"/>
    <property type="project" value="InterPro"/>
</dbReference>
<accession>A0A2P2C1V5</accession>
<dbReference type="PANTHER" id="PTHR23028:SF53">
    <property type="entry name" value="ACYL_TRANSF_3 DOMAIN-CONTAINING PROTEIN"/>
    <property type="match status" value="1"/>
</dbReference>
<feature type="transmembrane region" description="Helical" evidence="1">
    <location>
        <begin position="250"/>
        <end position="267"/>
    </location>
</feature>
<protein>
    <recommendedName>
        <fullName evidence="2">Acyltransferase 3 domain-containing protein</fullName>
    </recommendedName>
</protein>
<feature type="transmembrane region" description="Helical" evidence="1">
    <location>
        <begin position="148"/>
        <end position="169"/>
    </location>
</feature>
<feature type="transmembrane region" description="Helical" evidence="1">
    <location>
        <begin position="21"/>
        <end position="40"/>
    </location>
</feature>
<keyword evidence="1" id="KW-0472">Membrane</keyword>
<feature type="transmembrane region" description="Helical" evidence="1">
    <location>
        <begin position="85"/>
        <end position="104"/>
    </location>
</feature>
<dbReference type="GO" id="GO:0009103">
    <property type="term" value="P:lipopolysaccharide biosynthetic process"/>
    <property type="evidence" value="ECO:0007669"/>
    <property type="project" value="TreeGrafter"/>
</dbReference>
<name>A0A2P2C1V5_9ZZZZ</name>
<feature type="domain" description="Acyltransferase 3" evidence="2">
    <location>
        <begin position="14"/>
        <end position="322"/>
    </location>
</feature>
<evidence type="ECO:0000313" key="3">
    <source>
        <dbReference type="EMBL" id="CUR56003.1"/>
    </source>
</evidence>
<dbReference type="InterPro" id="IPR002656">
    <property type="entry name" value="Acyl_transf_3_dom"/>
</dbReference>
<dbReference type="PANTHER" id="PTHR23028">
    <property type="entry name" value="ACETYLTRANSFERASE"/>
    <property type="match status" value="1"/>
</dbReference>
<dbReference type="Pfam" id="PF01757">
    <property type="entry name" value="Acyl_transf_3"/>
    <property type="match status" value="1"/>
</dbReference>
<evidence type="ECO:0000256" key="1">
    <source>
        <dbReference type="SAM" id="Phobius"/>
    </source>
</evidence>
<dbReference type="EMBL" id="CZKA01000025">
    <property type="protein sequence ID" value="CUR56003.1"/>
    <property type="molecule type" value="Genomic_DNA"/>
</dbReference>
<dbReference type="AlphaFoldDB" id="A0A2P2C1V5"/>
<keyword evidence="1" id="KW-0812">Transmembrane</keyword>
<feature type="transmembrane region" description="Helical" evidence="1">
    <location>
        <begin position="305"/>
        <end position="326"/>
    </location>
</feature>
<feature type="transmembrane region" description="Helical" evidence="1">
    <location>
        <begin position="176"/>
        <end position="195"/>
    </location>
</feature>
<feature type="transmembrane region" description="Helical" evidence="1">
    <location>
        <begin position="46"/>
        <end position="64"/>
    </location>
</feature>
<proteinExistence type="predicted"/>
<sequence length="359" mass="38886">MQQSLGSALSARRNSLNFVRLVLACAVILGHTTLIGGYRPNALTDVSSIAVDGFFVLSGFLVAGSRMRLSGGRYLWHRVIRIMPAFWVSLVLVALAFSPLAAAISRESWQPSSALHFLSANWALTIKQRGIGATLQDVPFAGAWNGSLWTLEFEFMAYLLAGLLLASAIVRRHLKVVVVVLTMITAAGAALAGPLEATSYYGFNAAHLFAGFAAGMALWAFRDTLPRNATITGMCGALSVVLYFQAPTLMYALAPLPLGYFLLSVGGSKRVLLGSVNDISYGAYIYAFPVQQLLVVLGVHRLGYAALFVTALALTLCLAWLSWTFVERPALRLKNLSVARNNSRRRSPFEAPDWSHARS</sequence>
<reference evidence="3" key="1">
    <citation type="submission" date="2015-08" db="EMBL/GenBank/DDBJ databases">
        <authorList>
            <person name="Babu N.S."/>
            <person name="Beckwith C.J."/>
            <person name="Beseler K.G."/>
            <person name="Brison A."/>
            <person name="Carone J.V."/>
            <person name="Caskin T.P."/>
            <person name="Diamond M."/>
            <person name="Durham M.E."/>
            <person name="Foxe J.M."/>
            <person name="Go M."/>
            <person name="Henderson B.A."/>
            <person name="Jones I.B."/>
            <person name="McGettigan J.A."/>
            <person name="Micheletti S.J."/>
            <person name="Nasrallah M.E."/>
            <person name="Ortiz D."/>
            <person name="Piller C.R."/>
            <person name="Privatt S.R."/>
            <person name="Schneider S.L."/>
            <person name="Sharp S."/>
            <person name="Smith T.C."/>
            <person name="Stanton J.D."/>
            <person name="Ullery H.E."/>
            <person name="Wilson R.J."/>
            <person name="Serrano M.G."/>
            <person name="Buck G."/>
            <person name="Lee V."/>
            <person name="Wang Y."/>
            <person name="Carvalho R."/>
            <person name="Voegtly L."/>
            <person name="Shi R."/>
            <person name="Duckworth R."/>
            <person name="Johnson A."/>
            <person name="Loviza R."/>
            <person name="Walstead R."/>
            <person name="Shah Z."/>
            <person name="Kiflezghi M."/>
            <person name="Wade K."/>
            <person name="Ball S.L."/>
            <person name="Bradley K.W."/>
            <person name="Asai D.J."/>
            <person name="Bowman C.A."/>
            <person name="Russell D.A."/>
            <person name="Pope W.H."/>
            <person name="Jacobs-Sera D."/>
            <person name="Hendrix R.W."/>
            <person name="Hatfull G.F."/>
        </authorList>
    </citation>
    <scope>NUCLEOTIDE SEQUENCE</scope>
</reference>
<dbReference type="GO" id="GO:0016020">
    <property type="term" value="C:membrane"/>
    <property type="evidence" value="ECO:0007669"/>
    <property type="project" value="TreeGrafter"/>
</dbReference>
<organism evidence="3">
    <name type="scientific">metagenome</name>
    <dbReference type="NCBI Taxonomy" id="256318"/>
    <lineage>
        <taxon>unclassified sequences</taxon>
        <taxon>metagenomes</taxon>
    </lineage>
</organism>
<evidence type="ECO:0000259" key="2">
    <source>
        <dbReference type="Pfam" id="PF01757"/>
    </source>
</evidence>
<keyword evidence="1" id="KW-1133">Transmembrane helix</keyword>